<keyword evidence="4" id="KW-1185">Reference proteome</keyword>
<name>A0A562S7T8_9BACT</name>
<dbReference type="GO" id="GO:0015628">
    <property type="term" value="P:protein secretion by the type II secretion system"/>
    <property type="evidence" value="ECO:0007669"/>
    <property type="project" value="TreeGrafter"/>
</dbReference>
<feature type="chain" id="PRO_5022073004" evidence="1">
    <location>
        <begin position="26"/>
        <end position="102"/>
    </location>
</feature>
<dbReference type="GO" id="GO:0006281">
    <property type="term" value="P:DNA repair"/>
    <property type="evidence" value="ECO:0007669"/>
    <property type="project" value="InterPro"/>
</dbReference>
<dbReference type="AlphaFoldDB" id="A0A562S7T8"/>
<feature type="signal peptide" evidence="1">
    <location>
        <begin position="1"/>
        <end position="25"/>
    </location>
</feature>
<reference evidence="3 4" key="1">
    <citation type="submission" date="2019-07" db="EMBL/GenBank/DDBJ databases">
        <title>Genome sequencing of 100 strains of the haloalkaliphilic chemolithoautotrophic sulfur-oxidizing bacterium Thioalkalivibrio.</title>
        <authorList>
            <person name="Muyzer G."/>
        </authorList>
    </citation>
    <scope>NUCLEOTIDE SEQUENCE [LARGE SCALE GENOMIC DNA]</scope>
    <source>
        <strain evidence="3 4">ASO4-4</strain>
    </source>
</reference>
<sequence>MNGLRNKAFALMAAACFLMVFMAGAGLAQNAKVNINTASVEELMQIKGIGKVYAERIVSYRESNGSFGSIEDLQNINGIGPKTIERIKDFVTVSETGQDTAS</sequence>
<keyword evidence="1" id="KW-0732">Signal</keyword>
<feature type="domain" description="Helix-hairpin-helix DNA-binding motif class 1" evidence="2">
    <location>
        <begin position="41"/>
        <end position="60"/>
    </location>
</feature>
<evidence type="ECO:0000259" key="2">
    <source>
        <dbReference type="SMART" id="SM00278"/>
    </source>
</evidence>
<dbReference type="GO" id="GO:0015627">
    <property type="term" value="C:type II protein secretion system complex"/>
    <property type="evidence" value="ECO:0007669"/>
    <property type="project" value="TreeGrafter"/>
</dbReference>
<gene>
    <name evidence="3" type="ORF">LZ24_00307</name>
</gene>
<evidence type="ECO:0000313" key="3">
    <source>
        <dbReference type="EMBL" id="TWI77497.1"/>
    </source>
</evidence>
<comment type="caution">
    <text evidence="3">The sequence shown here is derived from an EMBL/GenBank/DDBJ whole genome shotgun (WGS) entry which is preliminary data.</text>
</comment>
<dbReference type="SUPFAM" id="SSF47781">
    <property type="entry name" value="RuvA domain 2-like"/>
    <property type="match status" value="1"/>
</dbReference>
<organism evidence="3 4">
    <name type="scientific">Desulfobotulus alkaliphilus</name>
    <dbReference type="NCBI Taxonomy" id="622671"/>
    <lineage>
        <taxon>Bacteria</taxon>
        <taxon>Pseudomonadati</taxon>
        <taxon>Thermodesulfobacteriota</taxon>
        <taxon>Desulfobacteria</taxon>
        <taxon>Desulfobacterales</taxon>
        <taxon>Desulfobacteraceae</taxon>
        <taxon>Desulfobotulus</taxon>
    </lineage>
</organism>
<evidence type="ECO:0000313" key="4">
    <source>
        <dbReference type="Proteomes" id="UP000318307"/>
    </source>
</evidence>
<dbReference type="Pfam" id="PF12836">
    <property type="entry name" value="HHH_3"/>
    <property type="match status" value="1"/>
</dbReference>
<dbReference type="InterPro" id="IPR051675">
    <property type="entry name" value="Endo/Exo/Phosphatase_dom_1"/>
</dbReference>
<dbReference type="Proteomes" id="UP000318307">
    <property type="component" value="Unassembled WGS sequence"/>
</dbReference>
<dbReference type="NCBIfam" id="TIGR00426">
    <property type="entry name" value="competence protein ComEA helix-hairpin-helix repeat region"/>
    <property type="match status" value="1"/>
</dbReference>
<dbReference type="GO" id="GO:0003677">
    <property type="term" value="F:DNA binding"/>
    <property type="evidence" value="ECO:0007669"/>
    <property type="project" value="InterPro"/>
</dbReference>
<dbReference type="InterPro" id="IPR003583">
    <property type="entry name" value="Hlx-hairpin-Hlx_DNA-bd_motif"/>
</dbReference>
<dbReference type="PANTHER" id="PTHR21180:SF32">
    <property type="entry name" value="ENDONUCLEASE_EXONUCLEASE_PHOSPHATASE FAMILY DOMAIN-CONTAINING PROTEIN 1"/>
    <property type="match status" value="1"/>
</dbReference>
<dbReference type="InterPro" id="IPR010994">
    <property type="entry name" value="RuvA_2-like"/>
</dbReference>
<dbReference type="PANTHER" id="PTHR21180">
    <property type="entry name" value="ENDONUCLEASE/EXONUCLEASE/PHOSPHATASE FAMILY DOMAIN-CONTAINING PROTEIN 1"/>
    <property type="match status" value="1"/>
</dbReference>
<dbReference type="EMBL" id="VLLC01000001">
    <property type="protein sequence ID" value="TWI77497.1"/>
    <property type="molecule type" value="Genomic_DNA"/>
</dbReference>
<dbReference type="InterPro" id="IPR004509">
    <property type="entry name" value="Competence_ComEA_HhH"/>
</dbReference>
<dbReference type="Gene3D" id="1.10.150.320">
    <property type="entry name" value="Photosystem II 12 kDa extrinsic protein"/>
    <property type="match status" value="1"/>
</dbReference>
<feature type="domain" description="Helix-hairpin-helix DNA-binding motif class 1" evidence="2">
    <location>
        <begin position="71"/>
        <end position="90"/>
    </location>
</feature>
<dbReference type="RefSeq" id="WP_246118492.1">
    <property type="nucleotide sequence ID" value="NZ_VLLC01000001.1"/>
</dbReference>
<dbReference type="SMART" id="SM00278">
    <property type="entry name" value="HhH1"/>
    <property type="match status" value="2"/>
</dbReference>
<accession>A0A562S7T8</accession>
<protein>
    <submittedName>
        <fullName evidence="3">Competence protein ComEA</fullName>
    </submittedName>
</protein>
<evidence type="ECO:0000256" key="1">
    <source>
        <dbReference type="SAM" id="SignalP"/>
    </source>
</evidence>
<proteinExistence type="predicted"/>